<dbReference type="EMBL" id="BLQM01000496">
    <property type="protein sequence ID" value="GMH92456.1"/>
    <property type="molecule type" value="Genomic_DNA"/>
</dbReference>
<evidence type="ECO:0000313" key="5">
    <source>
        <dbReference type="Proteomes" id="UP001162640"/>
    </source>
</evidence>
<dbReference type="SMART" id="SM00248">
    <property type="entry name" value="ANK"/>
    <property type="match status" value="5"/>
</dbReference>
<evidence type="ECO:0000313" key="4">
    <source>
        <dbReference type="EMBL" id="GMH92456.1"/>
    </source>
</evidence>
<dbReference type="PROSITE" id="PS50088">
    <property type="entry name" value="ANK_REPEAT"/>
    <property type="match status" value="4"/>
</dbReference>
<dbReference type="SUPFAM" id="SSF48403">
    <property type="entry name" value="Ankyrin repeat"/>
    <property type="match status" value="1"/>
</dbReference>
<keyword evidence="2 3" id="KW-0040">ANK repeat</keyword>
<feature type="repeat" description="ANK" evidence="3">
    <location>
        <begin position="365"/>
        <end position="397"/>
    </location>
</feature>
<proteinExistence type="predicted"/>
<dbReference type="InterPro" id="IPR002110">
    <property type="entry name" value="Ankyrin_rpt"/>
</dbReference>
<reference evidence="5" key="1">
    <citation type="journal article" date="2023" name="Commun. Biol.">
        <title>Genome analysis of Parmales, the sister group of diatoms, reveals the evolutionary specialization of diatoms from phago-mixotrophs to photoautotrophs.</title>
        <authorList>
            <person name="Ban H."/>
            <person name="Sato S."/>
            <person name="Yoshikawa S."/>
            <person name="Yamada K."/>
            <person name="Nakamura Y."/>
            <person name="Ichinomiya M."/>
            <person name="Sato N."/>
            <person name="Blanc-Mathieu R."/>
            <person name="Endo H."/>
            <person name="Kuwata A."/>
            <person name="Ogata H."/>
        </authorList>
    </citation>
    <scope>NUCLEOTIDE SEQUENCE [LARGE SCALE GENOMIC DNA]</scope>
</reference>
<keyword evidence="1" id="KW-0677">Repeat</keyword>
<gene>
    <name evidence="4" type="ORF">TL16_g12352</name>
</gene>
<feature type="repeat" description="ANK" evidence="3">
    <location>
        <begin position="332"/>
        <end position="364"/>
    </location>
</feature>
<dbReference type="SUPFAM" id="SSF52799">
    <property type="entry name" value="(Phosphotyrosine protein) phosphatases II"/>
    <property type="match status" value="1"/>
</dbReference>
<dbReference type="PROSITE" id="PS50297">
    <property type="entry name" value="ANK_REP_REGION"/>
    <property type="match status" value="3"/>
</dbReference>
<protein>
    <submittedName>
        <fullName evidence="4">Uncharacterized protein</fullName>
    </submittedName>
</protein>
<dbReference type="PANTHER" id="PTHR24171:SF10">
    <property type="entry name" value="ANKYRIN REPEAT DOMAIN-CONTAINING PROTEIN 29-LIKE"/>
    <property type="match status" value="1"/>
</dbReference>
<evidence type="ECO:0000256" key="3">
    <source>
        <dbReference type="PROSITE-ProRule" id="PRU00023"/>
    </source>
</evidence>
<evidence type="ECO:0000256" key="2">
    <source>
        <dbReference type="ARBA" id="ARBA00023043"/>
    </source>
</evidence>
<dbReference type="PANTHER" id="PTHR24171">
    <property type="entry name" value="ANKYRIN REPEAT DOMAIN-CONTAINING PROTEIN 39-RELATED"/>
    <property type="match status" value="1"/>
</dbReference>
<sequence>MPPPQKNKLVKAGSAFDKETRIESMPRPKFSATFDNALLCCKLESGRDGVNGVLTKWFDPIKEHDSIVQDVEEKIDVSKALASVYSKEARTVKNWDAAWLIMNDRPEELEEYHALKKKNSLTGMLSKDKETYSEYYEGLKDPKMKVEAETDWKRFCTLNAKCERLIKMQVAVVLARETKMSAFTNSQAADKELEAAKDEEKASAARISNDHMVADEQRLAVAELFPTIQCGFIVTSVNGNECEDKDFSEIMNLIVENFPPHTLQFRRRYDYRQDVAHGNWWSLQELRDQNKYVEDPRLTRGFFTETCRRGSMAEIELRLKRGADVNAYEAATGQSGLHLAASNAHLEVMGLLLKAGADLEARDSNMDTPLLLAARTGHISATEFLLQRRANVNARDSMGRNALIHAVKSKNLDLVTTMMVYNSDMNMRDKEWGWTPLHYAASSGSIEMCADIIDQGGNVYAVSTKGKSTALDVAVANEHEHVAEFLSEYIFAQPAQNITPTASTSAIWLGSQSAAYPLFSGARGFRGILSIFEGERNRKTLWLDDDPVDEKERIIYMKLFIPKGGKVEKIEGSKRNVLLGGLSTSLDVVKEGGEGEDGEAKKEPEAGDSLVVVHEDVDDGSADDWAILVSHLKAVLKFIDLCQAEKRTMLIHDDSGSNFATAFLVVWLCTRKKVRVNDALEHVRKFRREAVVSKGMMKGMKKFQDSLDSMKLKRLEKRLRNSDVVSIGF</sequence>
<dbReference type="InterPro" id="IPR036770">
    <property type="entry name" value="Ankyrin_rpt-contain_sf"/>
</dbReference>
<name>A0A9W7BJP6_9STRA</name>
<dbReference type="AlphaFoldDB" id="A0A9W7BJP6"/>
<dbReference type="Gene3D" id="1.25.40.20">
    <property type="entry name" value="Ankyrin repeat-containing domain"/>
    <property type="match status" value="3"/>
</dbReference>
<evidence type="ECO:0000256" key="1">
    <source>
        <dbReference type="ARBA" id="ARBA00022737"/>
    </source>
</evidence>
<dbReference type="Pfam" id="PF13637">
    <property type="entry name" value="Ank_4"/>
    <property type="match status" value="1"/>
</dbReference>
<feature type="repeat" description="ANK" evidence="3">
    <location>
        <begin position="432"/>
        <end position="464"/>
    </location>
</feature>
<dbReference type="Pfam" id="PF12796">
    <property type="entry name" value="Ank_2"/>
    <property type="match status" value="1"/>
</dbReference>
<feature type="repeat" description="ANK" evidence="3">
    <location>
        <begin position="398"/>
        <end position="430"/>
    </location>
</feature>
<accession>A0A9W7BJP6</accession>
<comment type="caution">
    <text evidence="4">The sequence shown here is derived from an EMBL/GenBank/DDBJ whole genome shotgun (WGS) entry which is preliminary data.</text>
</comment>
<organism evidence="4 5">
    <name type="scientific">Triparma laevis f. inornata</name>
    <dbReference type="NCBI Taxonomy" id="1714386"/>
    <lineage>
        <taxon>Eukaryota</taxon>
        <taxon>Sar</taxon>
        <taxon>Stramenopiles</taxon>
        <taxon>Ochrophyta</taxon>
        <taxon>Bolidophyceae</taxon>
        <taxon>Parmales</taxon>
        <taxon>Triparmaceae</taxon>
        <taxon>Triparma</taxon>
    </lineage>
</organism>
<dbReference type="Gene3D" id="3.90.190.10">
    <property type="entry name" value="Protein tyrosine phosphatase superfamily"/>
    <property type="match status" value="1"/>
</dbReference>
<dbReference type="InterPro" id="IPR029021">
    <property type="entry name" value="Prot-tyrosine_phosphatase-like"/>
</dbReference>
<dbReference type="Proteomes" id="UP001162640">
    <property type="component" value="Unassembled WGS sequence"/>
</dbReference>